<name>A0A7X5ZZA7_9ACTN</name>
<keyword evidence="1" id="KW-0812">Transmembrane</keyword>
<gene>
    <name evidence="2" type="ORF">BJY22_001460</name>
</gene>
<dbReference type="AlphaFoldDB" id="A0A7X5ZZA7"/>
<keyword evidence="1" id="KW-0472">Membrane</keyword>
<comment type="caution">
    <text evidence="2">The sequence shown here is derived from an EMBL/GenBank/DDBJ whole genome shotgun (WGS) entry which is preliminary data.</text>
</comment>
<reference evidence="2 3" key="1">
    <citation type="submission" date="2020-03" db="EMBL/GenBank/DDBJ databases">
        <title>Sequencing the genomes of 1000 actinobacteria strains.</title>
        <authorList>
            <person name="Klenk H.-P."/>
        </authorList>
    </citation>
    <scope>NUCLEOTIDE SEQUENCE [LARGE SCALE GENOMIC DNA]</scope>
    <source>
        <strain evidence="2 3">DSM 45490</strain>
    </source>
</reference>
<proteinExistence type="predicted"/>
<dbReference type="RefSeq" id="WP_167204633.1">
    <property type="nucleotide sequence ID" value="NZ_JAASRO010000001.1"/>
</dbReference>
<organism evidence="2 3">
    <name type="scientific">Kribbella shirazensis</name>
    <dbReference type="NCBI Taxonomy" id="1105143"/>
    <lineage>
        <taxon>Bacteria</taxon>
        <taxon>Bacillati</taxon>
        <taxon>Actinomycetota</taxon>
        <taxon>Actinomycetes</taxon>
        <taxon>Propionibacteriales</taxon>
        <taxon>Kribbellaceae</taxon>
        <taxon>Kribbella</taxon>
    </lineage>
</organism>
<dbReference type="Proteomes" id="UP000555407">
    <property type="component" value="Unassembled WGS sequence"/>
</dbReference>
<sequence length="49" mass="5019">MQLALVGWSIALVMTVAGLVCALRQRAVVAAILIVTGLALGILSASRLD</sequence>
<evidence type="ECO:0000256" key="1">
    <source>
        <dbReference type="SAM" id="Phobius"/>
    </source>
</evidence>
<feature type="transmembrane region" description="Helical" evidence="1">
    <location>
        <begin position="28"/>
        <end position="46"/>
    </location>
</feature>
<evidence type="ECO:0000313" key="3">
    <source>
        <dbReference type="Proteomes" id="UP000555407"/>
    </source>
</evidence>
<accession>A0A7X5ZZA7</accession>
<dbReference type="EMBL" id="JAASRO010000001">
    <property type="protein sequence ID" value="NIK55743.1"/>
    <property type="molecule type" value="Genomic_DNA"/>
</dbReference>
<keyword evidence="3" id="KW-1185">Reference proteome</keyword>
<keyword evidence="1" id="KW-1133">Transmembrane helix</keyword>
<protein>
    <submittedName>
        <fullName evidence="2">Uncharacterized protein</fullName>
    </submittedName>
</protein>
<evidence type="ECO:0000313" key="2">
    <source>
        <dbReference type="EMBL" id="NIK55743.1"/>
    </source>
</evidence>